<keyword evidence="6 9" id="KW-1133">Transmembrane helix</keyword>
<feature type="transmembrane region" description="Helical" evidence="9">
    <location>
        <begin position="252"/>
        <end position="271"/>
    </location>
</feature>
<feature type="transmembrane region" description="Helical" evidence="9">
    <location>
        <begin position="134"/>
        <end position="160"/>
    </location>
</feature>
<comment type="similarity">
    <text evidence="8">Belongs to the NhaC Na(+)/H(+) (TC 2.A.35) antiporter family.</text>
</comment>
<evidence type="ECO:0000256" key="4">
    <source>
        <dbReference type="ARBA" id="ARBA00022475"/>
    </source>
</evidence>
<evidence type="ECO:0000256" key="2">
    <source>
        <dbReference type="ARBA" id="ARBA00022448"/>
    </source>
</evidence>
<feature type="transmembrane region" description="Helical" evidence="9">
    <location>
        <begin position="189"/>
        <end position="208"/>
    </location>
</feature>
<organism evidence="11 12">
    <name type="scientific">Vagococcus lutrae</name>
    <dbReference type="NCBI Taxonomy" id="81947"/>
    <lineage>
        <taxon>Bacteria</taxon>
        <taxon>Bacillati</taxon>
        <taxon>Bacillota</taxon>
        <taxon>Bacilli</taxon>
        <taxon>Lactobacillales</taxon>
        <taxon>Enterococcaceae</taxon>
        <taxon>Vagococcus</taxon>
    </lineage>
</organism>
<keyword evidence="3" id="KW-0050">Antiport</keyword>
<dbReference type="InterPro" id="IPR052180">
    <property type="entry name" value="NhaC_Na-H+_Antiporter"/>
</dbReference>
<keyword evidence="4" id="KW-1003">Cell membrane</keyword>
<dbReference type="InterPro" id="IPR004770">
    <property type="entry name" value="Na/H_antiport_NhaC"/>
</dbReference>
<sequence>MTKTITFKEAAFIFVTMLGIIGVSVIYLGLSPIVPIILTLALLILWGKWRRHSWQNIHDGIQEGVATGIIPMLIFLLIGALIASWIAAGIIPAMMVVGFKLVNVNYFIPSAFVVCAIIGTSIGSAFTTASTVGLALMGMGISLGFNPALLAGAIISGAVFGDKMSPLSDTTNLAAAVAGTDLFKHIKNMMWTTVPAFILSLILFFILGNQTHATQGTAEINLLIDTLKSEFHIGWFSAIPILLMVGSSLLKMPAIATLLLNISVSIGLYVIQSPSATIKQIATIIEQGFVAETGVENLDALLSRGGLNSMLGSIALILLTLSLGGLLMKFGIIEALMAPLAERLTSPTSLISATVIGGILANVLIGEQYLSIILPGKAMKPSFDKSSLDPTALSRALEDSGTVFNTLIPWGVSGVFMAATLGVPTLVYLPFCFFNLLSPILSIASGVTGIGLSEKEPITA</sequence>
<keyword evidence="5 9" id="KW-0812">Transmembrane</keyword>
<feature type="transmembrane region" description="Helical" evidence="9">
    <location>
        <begin position="65"/>
        <end position="94"/>
    </location>
</feature>
<dbReference type="PANTHER" id="PTHR33451">
    <property type="entry name" value="MALATE-2H(+)/NA(+)-LACTATE ANTIPORTER"/>
    <property type="match status" value="1"/>
</dbReference>
<evidence type="ECO:0000313" key="12">
    <source>
        <dbReference type="Proteomes" id="UP001179600"/>
    </source>
</evidence>
<evidence type="ECO:0000256" key="6">
    <source>
        <dbReference type="ARBA" id="ARBA00022989"/>
    </source>
</evidence>
<feature type="transmembrane region" description="Helical" evidence="9">
    <location>
        <begin position="314"/>
        <end position="338"/>
    </location>
</feature>
<evidence type="ECO:0000256" key="7">
    <source>
        <dbReference type="ARBA" id="ARBA00023136"/>
    </source>
</evidence>
<reference evidence="11" key="1">
    <citation type="submission" date="2023-01" db="EMBL/GenBank/DDBJ databases">
        <title>Oxazolidinone resistance genes in florfenicol resistant enterococci from beef cattle and veal calves at slaughter.</title>
        <authorList>
            <person name="Biggel M."/>
        </authorList>
    </citation>
    <scope>NUCLEOTIDE SEQUENCE</scope>
    <source>
        <strain evidence="11">K204-1</strain>
    </source>
</reference>
<feature type="transmembrane region" description="Helical" evidence="9">
    <location>
        <begin position="427"/>
        <end position="452"/>
    </location>
</feature>
<dbReference type="GO" id="GO:0015297">
    <property type="term" value="F:antiporter activity"/>
    <property type="evidence" value="ECO:0007669"/>
    <property type="project" value="UniProtKB-KW"/>
</dbReference>
<dbReference type="AlphaFoldDB" id="A0AAE9XD88"/>
<protein>
    <submittedName>
        <fullName evidence="11">Na+/H+ antiporter NhaC</fullName>
    </submittedName>
</protein>
<evidence type="ECO:0000256" key="8">
    <source>
        <dbReference type="ARBA" id="ARBA00038435"/>
    </source>
</evidence>
<evidence type="ECO:0000256" key="5">
    <source>
        <dbReference type="ARBA" id="ARBA00022692"/>
    </source>
</evidence>
<gene>
    <name evidence="11" type="primary">nhaC</name>
    <name evidence="11" type="ORF">PML95_06360</name>
</gene>
<dbReference type="PANTHER" id="PTHR33451:SF6">
    <property type="entry name" value="NA(+)_H(+) ANTIPORTER NHAC"/>
    <property type="match status" value="1"/>
</dbReference>
<dbReference type="Proteomes" id="UP001179600">
    <property type="component" value="Chromosome"/>
</dbReference>
<evidence type="ECO:0000256" key="1">
    <source>
        <dbReference type="ARBA" id="ARBA00004651"/>
    </source>
</evidence>
<dbReference type="GeneID" id="72384597"/>
<feature type="transmembrane region" description="Helical" evidence="9">
    <location>
        <begin position="229"/>
        <end position="246"/>
    </location>
</feature>
<accession>A0AAE9XD88</accession>
<keyword evidence="2" id="KW-0813">Transport</keyword>
<evidence type="ECO:0000256" key="9">
    <source>
        <dbReference type="SAM" id="Phobius"/>
    </source>
</evidence>
<dbReference type="NCBIfam" id="TIGR00931">
    <property type="entry name" value="antiport_nhaC"/>
    <property type="match status" value="1"/>
</dbReference>
<proteinExistence type="inferred from homology"/>
<dbReference type="RefSeq" id="WP_202585361.1">
    <property type="nucleotide sequence ID" value="NZ_BKBT01000014.1"/>
</dbReference>
<feature type="domain" description="Na+/H+ antiporter NhaC-like C-terminal" evidence="10">
    <location>
        <begin position="157"/>
        <end position="450"/>
    </location>
</feature>
<feature type="transmembrane region" description="Helical" evidence="9">
    <location>
        <begin position="403"/>
        <end position="421"/>
    </location>
</feature>
<feature type="transmembrane region" description="Helical" evidence="9">
    <location>
        <begin position="12"/>
        <end position="45"/>
    </location>
</feature>
<comment type="subcellular location">
    <subcellularLocation>
        <location evidence="1">Cell membrane</location>
        <topology evidence="1">Multi-pass membrane protein</topology>
    </subcellularLocation>
</comment>
<evidence type="ECO:0000313" key="11">
    <source>
        <dbReference type="EMBL" id="WCG22022.1"/>
    </source>
</evidence>
<evidence type="ECO:0000259" key="10">
    <source>
        <dbReference type="Pfam" id="PF03553"/>
    </source>
</evidence>
<dbReference type="EMBL" id="CP116507">
    <property type="protein sequence ID" value="WCG22022.1"/>
    <property type="molecule type" value="Genomic_DNA"/>
</dbReference>
<dbReference type="Pfam" id="PF03553">
    <property type="entry name" value="Na_H_antiporter"/>
    <property type="match status" value="1"/>
</dbReference>
<keyword evidence="7 9" id="KW-0472">Membrane</keyword>
<feature type="transmembrane region" description="Helical" evidence="9">
    <location>
        <begin position="350"/>
        <end position="370"/>
    </location>
</feature>
<dbReference type="InterPro" id="IPR018461">
    <property type="entry name" value="Na/H_Antiport_NhaC-like_C"/>
</dbReference>
<dbReference type="GO" id="GO:0005886">
    <property type="term" value="C:plasma membrane"/>
    <property type="evidence" value="ECO:0007669"/>
    <property type="project" value="UniProtKB-SubCell"/>
</dbReference>
<name>A0AAE9XD88_9ENTE</name>
<feature type="transmembrane region" description="Helical" evidence="9">
    <location>
        <begin position="106"/>
        <end position="127"/>
    </location>
</feature>
<evidence type="ECO:0000256" key="3">
    <source>
        <dbReference type="ARBA" id="ARBA00022449"/>
    </source>
</evidence>